<sequence length="679" mass="77620">MNAWKTSRMLWWVMVVMVWLVGDVTARESRKEANLLDESYAHNLDHMQQQQGQHDAGESNIVMDYDYFMHGLRQVGALPYSDLDRVHSRPESNTPRNPYLSQDNIAAAPDMPHYDDYFSYNYKQDEEKHGSSYPSEGDSVSYDSTGHQEQTFINHDPFSVFYDSMFPKMDSIIPVEETKTISENMSRRPPSTTVTPRPSLPPTVLTPTRPTQAPSVIHSRPQPSPSPADLAGNSLNTTRLTHLKAMMPTLLEKFGLPKSLGDQLFRDDAALLNTLVHIIQDENVREAMSMVPQLDLTSFPKMLSSLDPTRVVKLLRGTDLSKVMDLVKSLGIDTSYITGVFNRGGAAAQHGNQESDGDGKFIFLPLLDTDSVNNVQSLGFVIILFFLLTTAFAYLENDIFETDGLGTYVESESQHLNQEMMGWGDTRHHLLPAVEAAETSPDHRYTPSPDHHHELPYRAQPYPTLKVPGVSRRATSRPFYLKTQQAYARPTQKHWGLHPATQHTIQLRQHPKPRYRTRSHLDLSPHYLHRPTRPQPSARPLKPAEHIDRRHYTSSEDDYLYDAEHTYENDYVHREYEPSQVEEWEAKRHPNHQYHTETSRAKENDDYYTFYSPSLIPTTWRPLPPTISSSTTFTTGRATIPTTLVPETRPTSKYASTIRSSLEEYRKTRTNRPSSTPHH</sequence>
<dbReference type="AlphaFoldDB" id="A0A8J5N5T0"/>
<dbReference type="OrthoDB" id="10456092at2759"/>
<protein>
    <submittedName>
        <fullName evidence="3">Uncharacterized protein</fullName>
    </submittedName>
</protein>
<keyword evidence="2" id="KW-0732">Signal</keyword>
<gene>
    <name evidence="3" type="ORF">Hamer_G022220</name>
</gene>
<accession>A0A8J5N5T0</accession>
<feature type="region of interest" description="Disordered" evidence="1">
    <location>
        <begin position="84"/>
        <end position="107"/>
    </location>
</feature>
<evidence type="ECO:0000313" key="4">
    <source>
        <dbReference type="Proteomes" id="UP000747542"/>
    </source>
</evidence>
<evidence type="ECO:0000313" key="3">
    <source>
        <dbReference type="EMBL" id="KAG7173996.1"/>
    </source>
</evidence>
<dbReference type="EMBL" id="JAHLQT010008237">
    <property type="protein sequence ID" value="KAG7173996.1"/>
    <property type="molecule type" value="Genomic_DNA"/>
</dbReference>
<feature type="compositionally biased region" description="Polar residues" evidence="1">
    <location>
        <begin position="91"/>
        <end position="104"/>
    </location>
</feature>
<evidence type="ECO:0000256" key="2">
    <source>
        <dbReference type="SAM" id="SignalP"/>
    </source>
</evidence>
<dbReference type="Proteomes" id="UP000747542">
    <property type="component" value="Unassembled WGS sequence"/>
</dbReference>
<feature type="chain" id="PRO_5035310743" evidence="2">
    <location>
        <begin position="27"/>
        <end position="679"/>
    </location>
</feature>
<feature type="compositionally biased region" description="Low complexity" evidence="1">
    <location>
        <begin position="187"/>
        <end position="211"/>
    </location>
</feature>
<feature type="signal peptide" evidence="2">
    <location>
        <begin position="1"/>
        <end position="26"/>
    </location>
</feature>
<feature type="region of interest" description="Disordered" evidence="1">
    <location>
        <begin position="125"/>
        <end position="145"/>
    </location>
</feature>
<feature type="region of interest" description="Disordered" evidence="1">
    <location>
        <begin position="525"/>
        <end position="544"/>
    </location>
</feature>
<feature type="region of interest" description="Disordered" evidence="1">
    <location>
        <begin position="178"/>
        <end position="230"/>
    </location>
</feature>
<reference evidence="3" key="1">
    <citation type="journal article" date="2021" name="Sci. Adv.">
        <title>The American lobster genome reveals insights on longevity, neural, and immune adaptations.</title>
        <authorList>
            <person name="Polinski J.M."/>
            <person name="Zimin A.V."/>
            <person name="Clark K.F."/>
            <person name="Kohn A.B."/>
            <person name="Sadowski N."/>
            <person name="Timp W."/>
            <person name="Ptitsyn A."/>
            <person name="Khanna P."/>
            <person name="Romanova D.Y."/>
            <person name="Williams P."/>
            <person name="Greenwood S.J."/>
            <person name="Moroz L.L."/>
            <person name="Walt D.R."/>
            <person name="Bodnar A.G."/>
        </authorList>
    </citation>
    <scope>NUCLEOTIDE SEQUENCE</scope>
    <source>
        <strain evidence="3">GMGI-L3</strain>
    </source>
</reference>
<name>A0A8J5N5T0_HOMAM</name>
<organism evidence="3 4">
    <name type="scientific">Homarus americanus</name>
    <name type="common">American lobster</name>
    <dbReference type="NCBI Taxonomy" id="6706"/>
    <lineage>
        <taxon>Eukaryota</taxon>
        <taxon>Metazoa</taxon>
        <taxon>Ecdysozoa</taxon>
        <taxon>Arthropoda</taxon>
        <taxon>Crustacea</taxon>
        <taxon>Multicrustacea</taxon>
        <taxon>Malacostraca</taxon>
        <taxon>Eumalacostraca</taxon>
        <taxon>Eucarida</taxon>
        <taxon>Decapoda</taxon>
        <taxon>Pleocyemata</taxon>
        <taxon>Astacidea</taxon>
        <taxon>Nephropoidea</taxon>
        <taxon>Nephropidae</taxon>
        <taxon>Homarus</taxon>
    </lineage>
</organism>
<keyword evidence="4" id="KW-1185">Reference proteome</keyword>
<proteinExistence type="predicted"/>
<comment type="caution">
    <text evidence="3">The sequence shown here is derived from an EMBL/GenBank/DDBJ whole genome shotgun (WGS) entry which is preliminary data.</text>
</comment>
<evidence type="ECO:0000256" key="1">
    <source>
        <dbReference type="SAM" id="MobiDB-lite"/>
    </source>
</evidence>